<dbReference type="EMBL" id="SDMP01000012">
    <property type="protein sequence ID" value="RYR25273.1"/>
    <property type="molecule type" value="Genomic_DNA"/>
</dbReference>
<protein>
    <recommendedName>
        <fullName evidence="2">PB1-like domain-containing protein</fullName>
    </recommendedName>
</protein>
<organism evidence="3 4">
    <name type="scientific">Arachis hypogaea</name>
    <name type="common">Peanut</name>
    <dbReference type="NCBI Taxonomy" id="3818"/>
    <lineage>
        <taxon>Eukaryota</taxon>
        <taxon>Viridiplantae</taxon>
        <taxon>Streptophyta</taxon>
        <taxon>Embryophyta</taxon>
        <taxon>Tracheophyta</taxon>
        <taxon>Spermatophyta</taxon>
        <taxon>Magnoliopsida</taxon>
        <taxon>eudicotyledons</taxon>
        <taxon>Gunneridae</taxon>
        <taxon>Pentapetalae</taxon>
        <taxon>rosids</taxon>
        <taxon>fabids</taxon>
        <taxon>Fabales</taxon>
        <taxon>Fabaceae</taxon>
        <taxon>Papilionoideae</taxon>
        <taxon>50 kb inversion clade</taxon>
        <taxon>dalbergioids sensu lato</taxon>
        <taxon>Dalbergieae</taxon>
        <taxon>Pterocarpus clade</taxon>
        <taxon>Arachis</taxon>
    </lineage>
</organism>
<dbReference type="InterPro" id="IPR058594">
    <property type="entry name" value="PB1-like_dom_pln"/>
</dbReference>
<name>A0A445AFS0_ARAHY</name>
<proteinExistence type="predicted"/>
<feature type="region of interest" description="Disordered" evidence="1">
    <location>
        <begin position="125"/>
        <end position="153"/>
    </location>
</feature>
<dbReference type="Pfam" id="PF26130">
    <property type="entry name" value="PB1-like"/>
    <property type="match status" value="1"/>
</dbReference>
<dbReference type="Proteomes" id="UP000289738">
    <property type="component" value="Chromosome B02"/>
</dbReference>
<evidence type="ECO:0000313" key="3">
    <source>
        <dbReference type="EMBL" id="RYR25273.1"/>
    </source>
</evidence>
<evidence type="ECO:0000256" key="1">
    <source>
        <dbReference type="SAM" id="MobiDB-lite"/>
    </source>
</evidence>
<accession>A0A445AFS0</accession>
<evidence type="ECO:0000259" key="2">
    <source>
        <dbReference type="Pfam" id="PF26130"/>
    </source>
</evidence>
<gene>
    <name evidence="3" type="ORF">Ahy_B02g058957</name>
</gene>
<comment type="caution">
    <text evidence="3">The sequence shown here is derived from an EMBL/GenBank/DDBJ whole genome shotgun (WGS) entry which is preliminary data.</text>
</comment>
<reference evidence="3 4" key="1">
    <citation type="submission" date="2019-01" db="EMBL/GenBank/DDBJ databases">
        <title>Sequencing of cultivated peanut Arachis hypogaea provides insights into genome evolution and oil improvement.</title>
        <authorList>
            <person name="Chen X."/>
        </authorList>
    </citation>
    <scope>NUCLEOTIDE SEQUENCE [LARGE SCALE GENOMIC DNA]</scope>
    <source>
        <strain evidence="4">cv. Fuhuasheng</strain>
        <tissue evidence="3">Leaves</tissue>
    </source>
</reference>
<dbReference type="PANTHER" id="PTHR31973">
    <property type="entry name" value="POLYPROTEIN, PUTATIVE-RELATED"/>
    <property type="match status" value="1"/>
</dbReference>
<dbReference type="PANTHER" id="PTHR31973:SF187">
    <property type="entry name" value="MUTATOR TRANSPOSASE MUDRA PROTEIN"/>
    <property type="match status" value="1"/>
</dbReference>
<keyword evidence="4" id="KW-1185">Reference proteome</keyword>
<feature type="domain" description="PB1-like" evidence="2">
    <location>
        <begin position="1"/>
        <end position="102"/>
    </location>
</feature>
<dbReference type="AlphaFoldDB" id="A0A445AFS0"/>
<sequence>MTEWVTPVFQHVGSFVKYNKGELLYLNGNIKRFPPIILDLVNYFDLKKLFEELSYHEFKKMCWYDPRAPSMEAGLHPIYGGKKIREMCDTKREDREIDELYLFFDHSIMEDVKWLEEDEMNLGQGDDDVSHQAGATEGAPKINGAEGKGESDSNKTEYPWLIYCIWNNARGCYQVKTYNPKHTCARKFGSNMADQNWVAKKLEKRLLTQPHLTYGEAFDHIKIDFNVVCSDRMIYSALRVSRDMYVGNERAQYGKLRDYLIEIDESNPGFAACFEDSPRCNKGKKDIYGHLPKIWSEWSQYKDMQEITKA</sequence>
<evidence type="ECO:0000313" key="4">
    <source>
        <dbReference type="Proteomes" id="UP000289738"/>
    </source>
</evidence>